<dbReference type="EMBL" id="CAJFCJ010000019">
    <property type="protein sequence ID" value="CAD5123052.1"/>
    <property type="molecule type" value="Genomic_DNA"/>
</dbReference>
<proteinExistence type="predicted"/>
<organism evidence="2 3">
    <name type="scientific">Dimorphilus gyrociliatus</name>
    <dbReference type="NCBI Taxonomy" id="2664684"/>
    <lineage>
        <taxon>Eukaryota</taxon>
        <taxon>Metazoa</taxon>
        <taxon>Spiralia</taxon>
        <taxon>Lophotrochozoa</taxon>
        <taxon>Annelida</taxon>
        <taxon>Polychaeta</taxon>
        <taxon>Polychaeta incertae sedis</taxon>
        <taxon>Dinophilidae</taxon>
        <taxon>Dimorphilus</taxon>
    </lineage>
</organism>
<accession>A0A7I8W3B6</accession>
<dbReference type="AlphaFoldDB" id="A0A7I8W3B6"/>
<keyword evidence="3" id="KW-1185">Reference proteome</keyword>
<feature type="transmembrane region" description="Helical" evidence="1">
    <location>
        <begin position="82"/>
        <end position="103"/>
    </location>
</feature>
<name>A0A7I8W3B6_9ANNE</name>
<keyword evidence="1" id="KW-0812">Transmembrane</keyword>
<keyword evidence="1" id="KW-1133">Transmembrane helix</keyword>
<evidence type="ECO:0000256" key="1">
    <source>
        <dbReference type="SAM" id="Phobius"/>
    </source>
</evidence>
<comment type="caution">
    <text evidence="2">The sequence shown here is derived from an EMBL/GenBank/DDBJ whole genome shotgun (WGS) entry which is preliminary data.</text>
</comment>
<reference evidence="2 3" key="1">
    <citation type="submission" date="2020-08" db="EMBL/GenBank/DDBJ databases">
        <authorList>
            <person name="Hejnol A."/>
        </authorList>
    </citation>
    <scope>NUCLEOTIDE SEQUENCE [LARGE SCALE GENOMIC DNA]</scope>
</reference>
<evidence type="ECO:0000313" key="2">
    <source>
        <dbReference type="EMBL" id="CAD5123052.1"/>
    </source>
</evidence>
<evidence type="ECO:0000313" key="3">
    <source>
        <dbReference type="Proteomes" id="UP000549394"/>
    </source>
</evidence>
<sequence>MPTAFIERNLDLNENKHGNMIIENEKSSIRSCPQRNDSEHDSHTEYLLEDEKIGGNCLGYKLTGCNAPVADLKIKTKIETTLIVILFGFITALVLSIIIIYLYSTYSLMMALAKTFYTMWKDSLNLNLQVVLDQLDLPFKIPEVH</sequence>
<protein>
    <submittedName>
        <fullName evidence="2">Uncharacterized protein</fullName>
    </submittedName>
</protein>
<gene>
    <name evidence="2" type="ORF">DGYR_LOCUS10778</name>
</gene>
<keyword evidence="1" id="KW-0472">Membrane</keyword>
<dbReference type="Proteomes" id="UP000549394">
    <property type="component" value="Unassembled WGS sequence"/>
</dbReference>